<name>U5D6C1_9CHRO</name>
<evidence type="ECO:0000313" key="3">
    <source>
        <dbReference type="EMBL" id="ERN40188.1"/>
    </source>
</evidence>
<dbReference type="Gene3D" id="1.20.58.60">
    <property type="match status" value="1"/>
</dbReference>
<evidence type="ECO:0000256" key="1">
    <source>
        <dbReference type="SAM" id="Coils"/>
    </source>
</evidence>
<dbReference type="InParanoid" id="U5D6C1"/>
<comment type="caution">
    <text evidence="3">The sequence shown here is derived from an EMBL/GenBank/DDBJ whole genome shotgun (WGS) entry which is preliminary data.</text>
</comment>
<feature type="region of interest" description="Disordered" evidence="2">
    <location>
        <begin position="304"/>
        <end position="342"/>
    </location>
</feature>
<sequence length="342" mass="37810">MNFVFALVGLLIGVGGTFFFLRLQSQEQLATSERERQQQLESAERNAEKRVRDATSNLRKDLQNLQRDREVLIRQTDARIQTALEEANKNRQEEIDVEVERIVREFQHRHQAQHHGELEALRSQYEEQFQLLHQKHDAEIQNAVAVGRADLEARIAELESYLQSSPSNKPTAGGEYAADVGTELDGQLQSLQAQHADALERVRADYEQRVSALEQQLAQATAAADGTQTFAPPLPVAESFKLANEPAVVEETVAELDSEWAELDSLLADDAASSEGELALHDLSIDLDAINPDDAGAQIESLFEMFPEDETDDASDSSSAEGRDPAAGEGADALPHNDNPFT</sequence>
<feature type="coiled-coil region" evidence="1">
    <location>
        <begin position="196"/>
        <end position="223"/>
    </location>
</feature>
<dbReference type="STRING" id="582515.KR51_00034800"/>
<reference evidence="3 4" key="1">
    <citation type="submission" date="2013-05" db="EMBL/GenBank/DDBJ databases">
        <title>Draft genome sequence of Rubidibacter lacunae KORDI 51-2.</title>
        <authorList>
            <person name="Choi D.H."/>
            <person name="Noh J.H."/>
            <person name="Kwon K.-K."/>
            <person name="Lee J.-H."/>
            <person name="Ryu J.-Y."/>
        </authorList>
    </citation>
    <scope>NUCLEOTIDE SEQUENCE [LARGE SCALE GENOMIC DNA]</scope>
    <source>
        <strain evidence="3 4">KORDI 51-2</strain>
    </source>
</reference>
<evidence type="ECO:0000313" key="4">
    <source>
        <dbReference type="Proteomes" id="UP000016960"/>
    </source>
</evidence>
<dbReference type="EMBL" id="ASSJ01000081">
    <property type="protein sequence ID" value="ERN40188.1"/>
    <property type="molecule type" value="Genomic_DNA"/>
</dbReference>
<accession>U5D6C1</accession>
<dbReference type="RefSeq" id="WP_022609094.1">
    <property type="nucleotide sequence ID" value="NZ_ASSJ01000081.1"/>
</dbReference>
<feature type="region of interest" description="Disordered" evidence="2">
    <location>
        <begin position="33"/>
        <end position="54"/>
    </location>
</feature>
<gene>
    <name evidence="3" type="ORF">KR51_00034800</name>
</gene>
<dbReference type="Proteomes" id="UP000016960">
    <property type="component" value="Unassembled WGS sequence"/>
</dbReference>
<proteinExistence type="predicted"/>
<protein>
    <submittedName>
        <fullName evidence="3">Uncharacterized protein</fullName>
    </submittedName>
</protein>
<evidence type="ECO:0000256" key="2">
    <source>
        <dbReference type="SAM" id="MobiDB-lite"/>
    </source>
</evidence>
<keyword evidence="1" id="KW-0175">Coiled coil</keyword>
<organism evidence="3 4">
    <name type="scientific">Rubidibacter lacunae KORDI 51-2</name>
    <dbReference type="NCBI Taxonomy" id="582515"/>
    <lineage>
        <taxon>Bacteria</taxon>
        <taxon>Bacillati</taxon>
        <taxon>Cyanobacteriota</taxon>
        <taxon>Cyanophyceae</taxon>
        <taxon>Oscillatoriophycideae</taxon>
        <taxon>Chroococcales</taxon>
        <taxon>Aphanothecaceae</taxon>
        <taxon>Rubidibacter</taxon>
    </lineage>
</organism>
<keyword evidence="4" id="KW-1185">Reference proteome</keyword>
<feature type="compositionally biased region" description="Acidic residues" evidence="2">
    <location>
        <begin position="306"/>
        <end position="315"/>
    </location>
</feature>
<dbReference type="AlphaFoldDB" id="U5D6C1"/>